<keyword evidence="3" id="KW-1185">Reference proteome</keyword>
<reference evidence="2" key="1">
    <citation type="submission" date="2021-07" db="EMBL/GenBank/DDBJ databases">
        <title>Complete genome sequence of Crassaminicella sp. 143-21, isolated from a deep-sea hydrothermal vent.</title>
        <authorList>
            <person name="Li X."/>
        </authorList>
    </citation>
    <scope>NUCLEOTIDE SEQUENCE</scope>
    <source>
        <strain evidence="2">143-21</strain>
    </source>
</reference>
<evidence type="ECO:0000259" key="1">
    <source>
        <dbReference type="Pfam" id="PF13546"/>
    </source>
</evidence>
<accession>A0ABX8RCQ1</accession>
<proteinExistence type="predicted"/>
<protein>
    <submittedName>
        <fullName evidence="2">Transposase</fullName>
    </submittedName>
</protein>
<dbReference type="Proteomes" id="UP000886818">
    <property type="component" value="Chromosome"/>
</dbReference>
<name>A0ABX8RCQ1_9CLOT</name>
<feature type="domain" description="Transposase IS701-like DDE" evidence="1">
    <location>
        <begin position="5"/>
        <end position="93"/>
    </location>
</feature>
<sequence length="118" mass="13727">MAVHNNKSISSISKAILSDKDSSCIYKFLSKSKWDGKILNRNRTANLNLFLEQHTKSNSVGFLIIDDTVNSKPEAKKIERLDYHFSHAEGKNIWFHYVVTSNFVVRDIKYRSRICEKF</sequence>
<dbReference type="InterPro" id="IPR038721">
    <property type="entry name" value="IS701-like_DDE_dom"/>
</dbReference>
<evidence type="ECO:0000313" key="2">
    <source>
        <dbReference type="EMBL" id="QXM06227.1"/>
    </source>
</evidence>
<dbReference type="Pfam" id="PF13546">
    <property type="entry name" value="DDE_5"/>
    <property type="match status" value="1"/>
</dbReference>
<organism evidence="2 3">
    <name type="scientific">Crassaminicella indica</name>
    <dbReference type="NCBI Taxonomy" id="2855394"/>
    <lineage>
        <taxon>Bacteria</taxon>
        <taxon>Bacillati</taxon>
        <taxon>Bacillota</taxon>
        <taxon>Clostridia</taxon>
        <taxon>Eubacteriales</taxon>
        <taxon>Clostridiaceae</taxon>
        <taxon>Crassaminicella</taxon>
    </lineage>
</organism>
<gene>
    <name evidence="2" type="ORF">KVH43_12915</name>
</gene>
<dbReference type="EMBL" id="CP078093">
    <property type="protein sequence ID" value="QXM06227.1"/>
    <property type="molecule type" value="Genomic_DNA"/>
</dbReference>
<evidence type="ECO:0000313" key="3">
    <source>
        <dbReference type="Proteomes" id="UP000886818"/>
    </source>
</evidence>